<feature type="region of interest" description="Disordered" evidence="1">
    <location>
        <begin position="372"/>
        <end position="406"/>
    </location>
</feature>
<proteinExistence type="predicted"/>
<evidence type="ECO:0000313" key="2">
    <source>
        <dbReference type="EMBL" id="QTD48394.1"/>
    </source>
</evidence>
<dbReference type="EMBL" id="CP071793">
    <property type="protein sequence ID" value="QTD48394.1"/>
    <property type="molecule type" value="Genomic_DNA"/>
</dbReference>
<sequence>MHITSAAIQLGSGRQYAEQRQERESLRIRQGNRTLDFQRESTSLTAFQSRENLVFGRLSDRMELSGQARRAATQLRDQAAEDLMDVAEHTVTTKEELVKVLLEKILGSKFKVKEFEEPETDTEELASQFGLGPAESGNGPSGPAGPPGFGLAYDYHESYLETERTAFQASGTVKTADGREIQFDLDLEMSREYYTEQNLSIRIGEQLTDPLVVNFGGGTAQLSNARFSFDLDSDGTEEEMHFLAGGSGFLALDLNGDGSINNGSELFGTQSGDGFGDLAAYDEDGNGFIDEGDSVFDQLLLYNKDAQGTDRLQSLADQGIGAIYLGSASTEFSLKDTDNQTLGQVRRSGVFLRENGSVGSVQQVDLATFDGDERSQDDAGESGALDAVGAATDADQEAPPFLDLSV</sequence>
<evidence type="ECO:0008006" key="4">
    <source>
        <dbReference type="Google" id="ProtNLM"/>
    </source>
</evidence>
<dbReference type="RefSeq" id="WP_237378048.1">
    <property type="nucleotide sequence ID" value="NZ_CP071793.1"/>
</dbReference>
<organism evidence="2 3">
    <name type="scientific">Sulfidibacter corallicola</name>
    <dbReference type="NCBI Taxonomy" id="2818388"/>
    <lineage>
        <taxon>Bacteria</taxon>
        <taxon>Pseudomonadati</taxon>
        <taxon>Acidobacteriota</taxon>
        <taxon>Holophagae</taxon>
        <taxon>Acanthopleuribacterales</taxon>
        <taxon>Acanthopleuribacteraceae</taxon>
        <taxon>Sulfidibacter</taxon>
    </lineage>
</organism>
<evidence type="ECO:0000256" key="1">
    <source>
        <dbReference type="SAM" id="MobiDB-lite"/>
    </source>
</evidence>
<dbReference type="Proteomes" id="UP000663929">
    <property type="component" value="Chromosome"/>
</dbReference>
<dbReference type="PANTHER" id="PTHR39431">
    <property type="entry name" value="FRPA/C-RELATED PROTEIN"/>
    <property type="match status" value="1"/>
</dbReference>
<evidence type="ECO:0000313" key="3">
    <source>
        <dbReference type="Proteomes" id="UP000663929"/>
    </source>
</evidence>
<keyword evidence="3" id="KW-1185">Reference proteome</keyword>
<feature type="region of interest" description="Disordered" evidence="1">
    <location>
        <begin position="116"/>
        <end position="148"/>
    </location>
</feature>
<dbReference type="KEGG" id="scor:J3U87_22670"/>
<dbReference type="AlphaFoldDB" id="A0A8A4TGR0"/>
<name>A0A8A4TGR0_SULCO</name>
<accession>A0A8A4TGR0</accession>
<reference evidence="2" key="1">
    <citation type="submission" date="2021-03" db="EMBL/GenBank/DDBJ databases">
        <title>Acanthopleuribacteraceae sp. M133.</title>
        <authorList>
            <person name="Wang G."/>
        </authorList>
    </citation>
    <scope>NUCLEOTIDE SEQUENCE</scope>
    <source>
        <strain evidence="2">M133</strain>
    </source>
</reference>
<dbReference type="PANTHER" id="PTHR39431:SF1">
    <property type="entry name" value="FRPA_C-RELATED PROTEIN"/>
    <property type="match status" value="1"/>
</dbReference>
<gene>
    <name evidence="2" type="ORF">J3U87_22670</name>
</gene>
<protein>
    <recommendedName>
        <fullName evidence="4">VCBS repeat-containing protein</fullName>
    </recommendedName>
</protein>